<keyword evidence="2" id="KW-1185">Reference proteome</keyword>
<sequence length="890" mass="100021">MRYLPQANNNSVEDATNDYLDDPKGTKHRWDESHFNTDREGGANEPGISFNIQGPDELPSVSYVNSVAPTRPPSRANNRSPLVLISGAKAPTNPTQEDADLARAIAESAAESGITQQETGVIDHETTSKYFGPANRPEYDSEMWAMVPTKASVEVDATDPPASNRKRDIDAPAFLRQTKNHRIGALLSIYTKIPLARNFLLRCGRQAPTYGHNTEWWKGKPILRQDVLAKMARGEEIWGEDARPDFVDELHRLVAFLDMSERSYANVDNLAETKAIDPSFDSWASDIEGSLFAALRDIGLATPGSGVENMMTTGEITRVVPPPDDQFETDEQNEEEINSPFFFLDLELDEDNYTWVNTMYDALDHLLWSDALSSDRAFPDDTTMAVLLKPAEVLTLRFAGPGLTRPCEIPAVFYADRYMNSRKDLAVHFQAQIREIKSALKKLARMEEEQTNCTGELCHFSLQGFNYRHDVRECSSEMIAYAERLLDRQKKNAQWRQFQEQWQKGTPYSMDDLRLIHTWSGPSDFTDDEKVDQEKWEHIKRTCTNKVDETGRVLQECMRKREELNTYLDVVRKRLTCQEHEADDDQFVFRSSSDAYRPEYWNPSTKYFLRGVAPTAEVAYVCVRDIDDSASLGENSRARDQWWKIGYVKSDASPIKSEKMTLDDVLNAAGTDSRNPILVYASEAALNQKKISLSDALRMFVKADNRSFQQELAQEISVHENKSGQDVQMADQPSVGITAAALAQISPEAGGERKHSIGSSVATNGSVRSTLADVELVFDDSQMILDEVSEPMHQDISPQSSMIDSIVEPINRRQAHEHETPRYIENEEGNFSGGQEDGDNLGENTASPHKMPEMSERKGGANPFLARPGNSARTPIDTMDMETQHGVVDG</sequence>
<dbReference type="Proteomes" id="UP001153332">
    <property type="component" value="Unassembled WGS sequence"/>
</dbReference>
<evidence type="ECO:0000313" key="1">
    <source>
        <dbReference type="EMBL" id="KAJ8127329.1"/>
    </source>
</evidence>
<proteinExistence type="predicted"/>
<protein>
    <submittedName>
        <fullName evidence="1">Uncharacterized protein</fullName>
    </submittedName>
</protein>
<gene>
    <name evidence="1" type="ORF">O1611_g6307</name>
</gene>
<organism evidence="1 2">
    <name type="scientific">Lasiodiplodia mahajangana</name>
    <dbReference type="NCBI Taxonomy" id="1108764"/>
    <lineage>
        <taxon>Eukaryota</taxon>
        <taxon>Fungi</taxon>
        <taxon>Dikarya</taxon>
        <taxon>Ascomycota</taxon>
        <taxon>Pezizomycotina</taxon>
        <taxon>Dothideomycetes</taxon>
        <taxon>Dothideomycetes incertae sedis</taxon>
        <taxon>Botryosphaeriales</taxon>
        <taxon>Botryosphaeriaceae</taxon>
        <taxon>Lasiodiplodia</taxon>
    </lineage>
</organism>
<evidence type="ECO:0000313" key="2">
    <source>
        <dbReference type="Proteomes" id="UP001153332"/>
    </source>
</evidence>
<dbReference type="EMBL" id="JAPUUL010001467">
    <property type="protein sequence ID" value="KAJ8127329.1"/>
    <property type="molecule type" value="Genomic_DNA"/>
</dbReference>
<name>A0ACC2JIZ1_9PEZI</name>
<accession>A0ACC2JIZ1</accession>
<reference evidence="1" key="1">
    <citation type="submission" date="2022-12" db="EMBL/GenBank/DDBJ databases">
        <title>Genome Sequence of Lasiodiplodia mahajangana.</title>
        <authorList>
            <person name="Buettner E."/>
        </authorList>
    </citation>
    <scope>NUCLEOTIDE SEQUENCE</scope>
    <source>
        <strain evidence="1">VT137</strain>
    </source>
</reference>
<comment type="caution">
    <text evidence="1">The sequence shown here is derived from an EMBL/GenBank/DDBJ whole genome shotgun (WGS) entry which is preliminary data.</text>
</comment>